<dbReference type="PANTHER" id="PTHR38447">
    <property type="entry name" value="TRANSCRIPTION FACTOR YDEB-RELATED"/>
    <property type="match status" value="1"/>
</dbReference>
<dbReference type="GeneID" id="83002781"/>
<evidence type="ECO:0000259" key="1">
    <source>
        <dbReference type="SMART" id="SM01058"/>
    </source>
</evidence>
<dbReference type="InterPro" id="IPR052531">
    <property type="entry name" value="CarD-like_regulator"/>
</dbReference>
<dbReference type="OrthoDB" id="9786074at2"/>
<dbReference type="Pfam" id="PF21095">
    <property type="entry name" value="CarD_C"/>
    <property type="match status" value="1"/>
</dbReference>
<dbReference type="SMART" id="SM01058">
    <property type="entry name" value="CarD_TRCF"/>
    <property type="match status" value="1"/>
</dbReference>
<dbReference type="GO" id="GO:0009303">
    <property type="term" value="P:rRNA transcription"/>
    <property type="evidence" value="ECO:0007669"/>
    <property type="project" value="TreeGrafter"/>
</dbReference>
<keyword evidence="3" id="KW-1185">Reference proteome</keyword>
<dbReference type="EMBL" id="QRMS01000007">
    <property type="protein sequence ID" value="RHJ84001.1"/>
    <property type="molecule type" value="Genomic_DNA"/>
</dbReference>
<dbReference type="PANTHER" id="PTHR38447:SF1">
    <property type="entry name" value="RNA POLYMERASE-BINDING TRANSCRIPTION FACTOR CARD"/>
    <property type="match status" value="1"/>
</dbReference>
<dbReference type="STRING" id="1776384.GCA_900086585_00363"/>
<dbReference type="InterPro" id="IPR036101">
    <property type="entry name" value="CarD-like/TRCF_RID_sf"/>
</dbReference>
<dbReference type="InterPro" id="IPR048792">
    <property type="entry name" value="CarD_C"/>
</dbReference>
<dbReference type="Gene3D" id="1.20.58.1290">
    <property type="entry name" value="CarD-like, C-terminal domain"/>
    <property type="match status" value="1"/>
</dbReference>
<dbReference type="Gene3D" id="2.40.10.170">
    <property type="match status" value="1"/>
</dbReference>
<dbReference type="InterPro" id="IPR042215">
    <property type="entry name" value="CarD-like_C"/>
</dbReference>
<proteinExistence type="predicted"/>
<protein>
    <submittedName>
        <fullName evidence="2">CarD family transcriptional regulator</fullName>
    </submittedName>
</protein>
<dbReference type="Proteomes" id="UP000284841">
    <property type="component" value="Unassembled WGS sequence"/>
</dbReference>
<comment type="caution">
    <text evidence="2">The sequence shown here is derived from an EMBL/GenBank/DDBJ whole genome shotgun (WGS) entry which is preliminary data.</text>
</comment>
<evidence type="ECO:0000313" key="2">
    <source>
        <dbReference type="EMBL" id="RHJ84001.1"/>
    </source>
</evidence>
<dbReference type="InterPro" id="IPR003711">
    <property type="entry name" value="CarD-like/TRCF_RID"/>
</dbReference>
<gene>
    <name evidence="2" type="ORF">DW099_17515</name>
</gene>
<name>A0A415DUX5_9FIRM</name>
<dbReference type="SUPFAM" id="SSF141259">
    <property type="entry name" value="CarD-like"/>
    <property type="match status" value="1"/>
</dbReference>
<evidence type="ECO:0000313" key="3">
    <source>
        <dbReference type="Proteomes" id="UP000284841"/>
    </source>
</evidence>
<dbReference type="AlphaFoldDB" id="A0A415DUX5"/>
<dbReference type="RefSeq" id="WP_067533068.1">
    <property type="nucleotide sequence ID" value="NZ_AP025567.1"/>
</dbReference>
<feature type="domain" description="CarD-like/TRCF RNAP-interacting" evidence="1">
    <location>
        <begin position="1"/>
        <end position="111"/>
    </location>
</feature>
<dbReference type="Pfam" id="PF02559">
    <property type="entry name" value="CarD_TRCF_RID"/>
    <property type="match status" value="1"/>
</dbReference>
<sequence>MFTIGDKILYPMHGAGVIQEIEDRDILGETRQYYIMKLPFDDMSVMIPVDNSMDIGIRPVISANEVDAVFLVLRAETSQMSCNWNKRQRENLDKLKSGDIMEVAEVVRNLIRAGRLKKLSTGEKKMLTNAKQILESELILAADIDPQRIDHLVEDAV</sequence>
<organism evidence="2 3">
    <name type="scientific">Emergencia timonensis</name>
    <dbReference type="NCBI Taxonomy" id="1776384"/>
    <lineage>
        <taxon>Bacteria</taxon>
        <taxon>Bacillati</taxon>
        <taxon>Bacillota</taxon>
        <taxon>Clostridia</taxon>
        <taxon>Peptostreptococcales</taxon>
        <taxon>Anaerovoracaceae</taxon>
        <taxon>Emergencia</taxon>
    </lineage>
</organism>
<accession>A0A415DUX5</accession>
<reference evidence="2 3" key="1">
    <citation type="submission" date="2018-08" db="EMBL/GenBank/DDBJ databases">
        <title>A genome reference for cultivated species of the human gut microbiota.</title>
        <authorList>
            <person name="Zou Y."/>
            <person name="Xue W."/>
            <person name="Luo G."/>
        </authorList>
    </citation>
    <scope>NUCLEOTIDE SEQUENCE [LARGE SCALE GENOMIC DNA]</scope>
    <source>
        <strain evidence="2 3">AM07-24</strain>
    </source>
</reference>